<proteinExistence type="predicted"/>
<comment type="caution">
    <text evidence="1">The sequence shown here is derived from an EMBL/GenBank/DDBJ whole genome shotgun (WGS) entry which is preliminary data.</text>
</comment>
<keyword evidence="2" id="KW-1185">Reference proteome</keyword>
<gene>
    <name evidence="1" type="ORF">CYMTET_48371</name>
</gene>
<reference evidence="1 2" key="1">
    <citation type="journal article" date="2015" name="Genome Biol. Evol.">
        <title>Comparative Genomics of a Bacterivorous Green Alga Reveals Evolutionary Causalities and Consequences of Phago-Mixotrophic Mode of Nutrition.</title>
        <authorList>
            <person name="Burns J.A."/>
            <person name="Paasch A."/>
            <person name="Narechania A."/>
            <person name="Kim E."/>
        </authorList>
    </citation>
    <scope>NUCLEOTIDE SEQUENCE [LARGE SCALE GENOMIC DNA]</scope>
    <source>
        <strain evidence="1 2">PLY_AMNH</strain>
    </source>
</reference>
<evidence type="ECO:0000313" key="1">
    <source>
        <dbReference type="EMBL" id="KAK3241901.1"/>
    </source>
</evidence>
<dbReference type="EMBL" id="LGRX02033284">
    <property type="protein sequence ID" value="KAK3241901.1"/>
    <property type="molecule type" value="Genomic_DNA"/>
</dbReference>
<sequence>MARPPGAITTLSGRLAIGGDPESQIAGYLHGKPPVDLAAGSDAAPHVVLACKRFKLRAFNARPETSAAESVARPVGSVDFADPLRAGHYRFYVIGPVAAEDAYPPLLQSLRERGDIWEPENVQGYTRRARVQRGRHLWDPGMMVKHNTDLESLGLIPNVQYAPEVHKSRKLPGTPPGPEPRVIALLLNRRREPRFQFSPRARGGTRAGRPSVSVEYALVGGREHKKGAFTAWEVSCESGDLVRGVVGGGGCRVTRHGRCERWRGAAGVGLYGVVAAATAPPPPPPSTPGPVCDLAQVDPSGLYGHALCLDAVREEFAPEAVLQADFVGDGPVKALVVASYPVHHKGEPMDSPMDTFDGTDVPKNISMFVWSSAIPDFAGRTSHNTARG</sequence>
<name>A0AAE0BSE7_9CHLO</name>
<organism evidence="1 2">
    <name type="scientific">Cymbomonas tetramitiformis</name>
    <dbReference type="NCBI Taxonomy" id="36881"/>
    <lineage>
        <taxon>Eukaryota</taxon>
        <taxon>Viridiplantae</taxon>
        <taxon>Chlorophyta</taxon>
        <taxon>Pyramimonadophyceae</taxon>
        <taxon>Pyramimonadales</taxon>
        <taxon>Pyramimonadaceae</taxon>
        <taxon>Cymbomonas</taxon>
    </lineage>
</organism>
<dbReference type="AlphaFoldDB" id="A0AAE0BSE7"/>
<dbReference type="Proteomes" id="UP001190700">
    <property type="component" value="Unassembled WGS sequence"/>
</dbReference>
<protein>
    <submittedName>
        <fullName evidence="1">Uncharacterized protein</fullName>
    </submittedName>
</protein>
<feature type="non-terminal residue" evidence="1">
    <location>
        <position position="388"/>
    </location>
</feature>
<evidence type="ECO:0000313" key="2">
    <source>
        <dbReference type="Proteomes" id="UP001190700"/>
    </source>
</evidence>
<accession>A0AAE0BSE7</accession>